<gene>
    <name evidence="1" type="ORF">K488DRAFT_33122</name>
</gene>
<feature type="non-terminal residue" evidence="1">
    <location>
        <position position="122"/>
    </location>
</feature>
<protein>
    <submittedName>
        <fullName evidence="1">Uncharacterized protein</fullName>
    </submittedName>
</protein>
<name>A0ACB8QAU0_9AGAM</name>
<accession>A0ACB8QAU0</accession>
<comment type="caution">
    <text evidence="1">The sequence shown here is derived from an EMBL/GenBank/DDBJ whole genome shotgun (WGS) entry which is preliminary data.</text>
</comment>
<dbReference type="Proteomes" id="UP000814128">
    <property type="component" value="Unassembled WGS sequence"/>
</dbReference>
<evidence type="ECO:0000313" key="1">
    <source>
        <dbReference type="EMBL" id="KAI0028857.1"/>
    </source>
</evidence>
<organism evidence="1 2">
    <name type="scientific">Vararia minispora EC-137</name>
    <dbReference type="NCBI Taxonomy" id="1314806"/>
    <lineage>
        <taxon>Eukaryota</taxon>
        <taxon>Fungi</taxon>
        <taxon>Dikarya</taxon>
        <taxon>Basidiomycota</taxon>
        <taxon>Agaricomycotina</taxon>
        <taxon>Agaricomycetes</taxon>
        <taxon>Russulales</taxon>
        <taxon>Lachnocladiaceae</taxon>
        <taxon>Vararia</taxon>
    </lineage>
</organism>
<evidence type="ECO:0000313" key="2">
    <source>
        <dbReference type="Proteomes" id="UP000814128"/>
    </source>
</evidence>
<feature type="non-terminal residue" evidence="1">
    <location>
        <position position="1"/>
    </location>
</feature>
<reference evidence="1" key="2">
    <citation type="journal article" date="2022" name="New Phytol.">
        <title>Evolutionary transition to the ectomycorrhizal habit in the genomes of a hyperdiverse lineage of mushroom-forming fungi.</title>
        <authorList>
            <person name="Looney B."/>
            <person name="Miyauchi S."/>
            <person name="Morin E."/>
            <person name="Drula E."/>
            <person name="Courty P.E."/>
            <person name="Kohler A."/>
            <person name="Kuo A."/>
            <person name="LaButti K."/>
            <person name="Pangilinan J."/>
            <person name="Lipzen A."/>
            <person name="Riley R."/>
            <person name="Andreopoulos W."/>
            <person name="He G."/>
            <person name="Johnson J."/>
            <person name="Nolan M."/>
            <person name="Tritt A."/>
            <person name="Barry K.W."/>
            <person name="Grigoriev I.V."/>
            <person name="Nagy L.G."/>
            <person name="Hibbett D."/>
            <person name="Henrissat B."/>
            <person name="Matheny P.B."/>
            <person name="Labbe J."/>
            <person name="Martin F.M."/>
        </authorList>
    </citation>
    <scope>NUCLEOTIDE SEQUENCE</scope>
    <source>
        <strain evidence="1">EC-137</strain>
    </source>
</reference>
<proteinExistence type="predicted"/>
<reference evidence="1" key="1">
    <citation type="submission" date="2021-02" db="EMBL/GenBank/DDBJ databases">
        <authorList>
            <consortium name="DOE Joint Genome Institute"/>
            <person name="Ahrendt S."/>
            <person name="Looney B.P."/>
            <person name="Miyauchi S."/>
            <person name="Morin E."/>
            <person name="Drula E."/>
            <person name="Courty P.E."/>
            <person name="Chicoki N."/>
            <person name="Fauchery L."/>
            <person name="Kohler A."/>
            <person name="Kuo A."/>
            <person name="Labutti K."/>
            <person name="Pangilinan J."/>
            <person name="Lipzen A."/>
            <person name="Riley R."/>
            <person name="Andreopoulos W."/>
            <person name="He G."/>
            <person name="Johnson J."/>
            <person name="Barry K.W."/>
            <person name="Grigoriev I.V."/>
            <person name="Nagy L."/>
            <person name="Hibbett D."/>
            <person name="Henrissat B."/>
            <person name="Matheny P.B."/>
            <person name="Labbe J."/>
            <person name="Martin F."/>
        </authorList>
    </citation>
    <scope>NUCLEOTIDE SEQUENCE</scope>
    <source>
        <strain evidence="1">EC-137</strain>
    </source>
</reference>
<keyword evidence="2" id="KW-1185">Reference proteome</keyword>
<sequence length="122" mass="14120">DDRLRETLPIDDGLPMSLASLKNPPDPGTKPDYSLPTLIKLAILGSPHKRLTLQEIYLALEDRFQWFKDNTHDKAWKNSIRHNLSLRKCFLRVQRPMTEPGKGAFWTVDPSQGEGNKRERKR</sequence>
<dbReference type="EMBL" id="MU273717">
    <property type="protein sequence ID" value="KAI0028857.1"/>
    <property type="molecule type" value="Genomic_DNA"/>
</dbReference>